<organism evidence="7 8">
    <name type="scientific">Falsiroseomonas stagni DSM 19981</name>
    <dbReference type="NCBI Taxonomy" id="1123062"/>
    <lineage>
        <taxon>Bacteria</taxon>
        <taxon>Pseudomonadati</taxon>
        <taxon>Pseudomonadota</taxon>
        <taxon>Alphaproteobacteria</taxon>
        <taxon>Acetobacterales</taxon>
        <taxon>Roseomonadaceae</taxon>
        <taxon>Falsiroseomonas</taxon>
    </lineage>
</organism>
<evidence type="ECO:0000259" key="6">
    <source>
        <dbReference type="Pfam" id="PF02776"/>
    </source>
</evidence>
<dbReference type="InterPro" id="IPR012000">
    <property type="entry name" value="Thiamin_PyroP_enz_cen_dom"/>
</dbReference>
<evidence type="ECO:0000256" key="1">
    <source>
        <dbReference type="ARBA" id="ARBA00007812"/>
    </source>
</evidence>
<evidence type="ECO:0000313" key="8">
    <source>
        <dbReference type="Proteomes" id="UP000199473"/>
    </source>
</evidence>
<dbReference type="GO" id="GO:0030976">
    <property type="term" value="F:thiamine pyrophosphate binding"/>
    <property type="evidence" value="ECO:0007669"/>
    <property type="project" value="InterPro"/>
</dbReference>
<name>A0A1I3Y9U3_9PROT</name>
<dbReference type="GO" id="GO:0050660">
    <property type="term" value="F:flavin adenine dinucleotide binding"/>
    <property type="evidence" value="ECO:0007669"/>
    <property type="project" value="TreeGrafter"/>
</dbReference>
<evidence type="ECO:0000313" key="7">
    <source>
        <dbReference type="EMBL" id="SFK28021.1"/>
    </source>
</evidence>
<dbReference type="GO" id="GO:0003984">
    <property type="term" value="F:acetolactate synthase activity"/>
    <property type="evidence" value="ECO:0007669"/>
    <property type="project" value="TreeGrafter"/>
</dbReference>
<dbReference type="InterPro" id="IPR029061">
    <property type="entry name" value="THDP-binding"/>
</dbReference>
<feature type="domain" description="Thiamine pyrophosphate enzyme N-terminal TPP-binding" evidence="6">
    <location>
        <begin position="17"/>
        <end position="138"/>
    </location>
</feature>
<dbReference type="Gene3D" id="3.40.50.970">
    <property type="match status" value="2"/>
</dbReference>
<dbReference type="SUPFAM" id="SSF52467">
    <property type="entry name" value="DHS-like NAD/FAD-binding domain"/>
    <property type="match status" value="1"/>
</dbReference>
<dbReference type="AlphaFoldDB" id="A0A1I3Y9U3"/>
<feature type="domain" description="Thiamine pyrophosphate enzyme TPP-binding" evidence="5">
    <location>
        <begin position="413"/>
        <end position="565"/>
    </location>
</feature>
<dbReference type="PANTHER" id="PTHR18968:SF13">
    <property type="entry name" value="ACETOLACTATE SYNTHASE CATALYTIC SUBUNIT, MITOCHONDRIAL"/>
    <property type="match status" value="1"/>
</dbReference>
<feature type="domain" description="Thiamine pyrophosphate enzyme central" evidence="4">
    <location>
        <begin position="214"/>
        <end position="322"/>
    </location>
</feature>
<dbReference type="OrthoDB" id="7534569at2"/>
<evidence type="ECO:0000256" key="2">
    <source>
        <dbReference type="ARBA" id="ARBA00023052"/>
    </source>
</evidence>
<comment type="similarity">
    <text evidence="1 3">Belongs to the TPP enzyme family.</text>
</comment>
<dbReference type="Pfam" id="PF02775">
    <property type="entry name" value="TPP_enzyme_C"/>
    <property type="match status" value="1"/>
</dbReference>
<dbReference type="Pfam" id="PF00205">
    <property type="entry name" value="TPP_enzyme_M"/>
    <property type="match status" value="1"/>
</dbReference>
<dbReference type="SUPFAM" id="SSF52518">
    <property type="entry name" value="Thiamin diphosphate-binding fold (THDP-binding)"/>
    <property type="match status" value="2"/>
</dbReference>
<gene>
    <name evidence="7" type="ORF">SAMN02745775_1011056</name>
</gene>
<evidence type="ECO:0000259" key="4">
    <source>
        <dbReference type="Pfam" id="PF00205"/>
    </source>
</evidence>
<proteinExistence type="inferred from homology"/>
<dbReference type="InterPro" id="IPR012001">
    <property type="entry name" value="Thiamin_PyroP_enz_TPP-bd_dom"/>
</dbReference>
<dbReference type="RefSeq" id="WP_092956424.1">
    <property type="nucleotide sequence ID" value="NZ_FOSQ01000001.1"/>
</dbReference>
<dbReference type="GO" id="GO:0000287">
    <property type="term" value="F:magnesium ion binding"/>
    <property type="evidence" value="ECO:0007669"/>
    <property type="project" value="InterPro"/>
</dbReference>
<protein>
    <submittedName>
        <fullName evidence="7">Acetolactate synthase large subunit</fullName>
    </submittedName>
</protein>
<keyword evidence="2 3" id="KW-0786">Thiamine pyrophosphate</keyword>
<dbReference type="InterPro" id="IPR029035">
    <property type="entry name" value="DHS-like_NAD/FAD-binding_dom"/>
</dbReference>
<dbReference type="GO" id="GO:0009099">
    <property type="term" value="P:L-valine biosynthetic process"/>
    <property type="evidence" value="ECO:0007669"/>
    <property type="project" value="TreeGrafter"/>
</dbReference>
<evidence type="ECO:0000259" key="5">
    <source>
        <dbReference type="Pfam" id="PF02775"/>
    </source>
</evidence>
<accession>A0A1I3Y9U3</accession>
<keyword evidence="8" id="KW-1185">Reference proteome</keyword>
<dbReference type="EMBL" id="FOSQ01000001">
    <property type="protein sequence ID" value="SFK28021.1"/>
    <property type="molecule type" value="Genomic_DNA"/>
</dbReference>
<dbReference type="Gene3D" id="3.40.50.1220">
    <property type="entry name" value="TPP-binding domain"/>
    <property type="match status" value="1"/>
</dbReference>
<sequence>MDEIEKPIASPPGSAWGSDVVASLVQEMGYRHITLNPGASFRGLHDSLVNHTGNRDPQMILCLHEGNAVAIAHGWAKITGEPMAVVLHSNVGLMHGTMGLFNAWCDRVPMLVLGATGPVDAAARRPWIDWLHTMSDQAALVRPFLKWDNQPASVPAAVEALLRANLITRSAPCGPVYVNLDAALQEMRLEALPALPDVSRYAPPPPSIPAPATVDAAVAMIRAAKRPMILAGRGARTTADWARRVAMAEALDAVVLTDFKVGAAFPTDHPLHAAAPTTFLTEKAQAALRGADLVLAFDWVDLAGTLKQASGFEGRVIHATLDQQLHNGFGMEHFGLPPVDLHLACEPQIALHAIADALGVGPGTPPEDLPACPALPPASPDAMLDVGTLSAALGEGLHGVPTCLVRLPLGWRGETWHFRHPLDYLGGDGGAGIGAGPGMLTGAAMALEGTGRLPVAVLGDGDTLMSATAFWTAAHYRVPMLAVICNNRSFYNDEVHQERVAKQRNRPVENKWIGQRIADPDIDIAALARAQGATGIGPVHTAGELAAAVRDAVARVRAGETVVIDARVAPGYSAAMTAGLTRHS</sequence>
<reference evidence="7 8" key="1">
    <citation type="submission" date="2016-10" db="EMBL/GenBank/DDBJ databases">
        <authorList>
            <person name="de Groot N.N."/>
        </authorList>
    </citation>
    <scope>NUCLEOTIDE SEQUENCE [LARGE SCALE GENOMIC DNA]</scope>
    <source>
        <strain evidence="7 8">DSM 19981</strain>
    </source>
</reference>
<dbReference type="InterPro" id="IPR011766">
    <property type="entry name" value="TPP_enzyme_TPP-bd"/>
</dbReference>
<dbReference type="STRING" id="1123062.SAMN02745775_1011056"/>
<dbReference type="PANTHER" id="PTHR18968">
    <property type="entry name" value="THIAMINE PYROPHOSPHATE ENZYMES"/>
    <property type="match status" value="1"/>
</dbReference>
<dbReference type="GO" id="GO:0005948">
    <property type="term" value="C:acetolactate synthase complex"/>
    <property type="evidence" value="ECO:0007669"/>
    <property type="project" value="TreeGrafter"/>
</dbReference>
<dbReference type="Pfam" id="PF02776">
    <property type="entry name" value="TPP_enzyme_N"/>
    <property type="match status" value="1"/>
</dbReference>
<dbReference type="CDD" id="cd07035">
    <property type="entry name" value="TPP_PYR_POX_like"/>
    <property type="match status" value="1"/>
</dbReference>
<dbReference type="InterPro" id="IPR045229">
    <property type="entry name" value="TPP_enz"/>
</dbReference>
<evidence type="ECO:0000256" key="3">
    <source>
        <dbReference type="RuleBase" id="RU362132"/>
    </source>
</evidence>
<dbReference type="GO" id="GO:0009097">
    <property type="term" value="P:isoleucine biosynthetic process"/>
    <property type="evidence" value="ECO:0007669"/>
    <property type="project" value="TreeGrafter"/>
</dbReference>
<dbReference type="Proteomes" id="UP000199473">
    <property type="component" value="Unassembled WGS sequence"/>
</dbReference>